<dbReference type="PANTHER" id="PTHR31301:SF165">
    <property type="entry name" value="LOB DOMAIN PROTEIN"/>
    <property type="match status" value="1"/>
</dbReference>
<reference evidence="4" key="1">
    <citation type="submission" date="2019-07" db="EMBL/GenBank/DDBJ databases">
        <title>De Novo Assembly of kiwifruit Actinidia rufa.</title>
        <authorList>
            <person name="Sugita-Konishi S."/>
            <person name="Sato K."/>
            <person name="Mori E."/>
            <person name="Abe Y."/>
            <person name="Kisaki G."/>
            <person name="Hamano K."/>
            <person name="Suezawa K."/>
            <person name="Otani M."/>
            <person name="Fukuda T."/>
            <person name="Manabe T."/>
            <person name="Gomi K."/>
            <person name="Tabuchi M."/>
            <person name="Akimitsu K."/>
            <person name="Kataoka I."/>
        </authorList>
    </citation>
    <scope>NUCLEOTIDE SEQUENCE [LARGE SCALE GENOMIC DNA]</scope>
    <source>
        <strain evidence="4">cv. Fuchu</strain>
    </source>
</reference>
<proteinExistence type="inferred from homology"/>
<comment type="caution">
    <text evidence="3">The sequence shown here is derived from an EMBL/GenBank/DDBJ whole genome shotgun (WGS) entry which is preliminary data.</text>
</comment>
<dbReference type="PROSITE" id="PS50891">
    <property type="entry name" value="LOB"/>
    <property type="match status" value="1"/>
</dbReference>
<dbReference type="Pfam" id="PF03195">
    <property type="entry name" value="LOB"/>
    <property type="match status" value="1"/>
</dbReference>
<protein>
    <recommendedName>
        <fullName evidence="2">LOB domain-containing protein</fullName>
    </recommendedName>
</protein>
<sequence length="274" mass="32051">MIWEAAAWDQDPVLGLLGLYESLGEEIPMHRVTMQFSVRLESSPRGQSPQSQEISSFVQDLEREQWKSWDMDKKQVLETSVGREICESDHMINLQDHEESDLIDHLHDKTEEYEKQANKFSVSLSNLTPIQFLKKQTLKFAIRLFHSKKKQGLLLLSLSYVSSKNGRLLHLVPTREESAQKTALWHPTFRKFQLVHRVFGVSNAIKIMKDLDFSEQKEAAEAMIWEAEAWKQDPVRGPLGLCERLEEQTQMLEEEIRMLGEQNSFRSREREWSH</sequence>
<feature type="domain" description="LOB" evidence="2">
    <location>
        <begin position="150"/>
        <end position="263"/>
    </location>
</feature>
<comment type="similarity">
    <text evidence="1">Belongs to the LOB domain-containing protein family.</text>
</comment>
<evidence type="ECO:0000256" key="1">
    <source>
        <dbReference type="ARBA" id="ARBA00005474"/>
    </source>
</evidence>
<keyword evidence="4" id="KW-1185">Reference proteome</keyword>
<dbReference type="Proteomes" id="UP000585474">
    <property type="component" value="Unassembled WGS sequence"/>
</dbReference>
<dbReference type="PANTHER" id="PTHR31301">
    <property type="entry name" value="LOB DOMAIN-CONTAINING PROTEIN 4-RELATED"/>
    <property type="match status" value="1"/>
</dbReference>
<evidence type="ECO:0000313" key="3">
    <source>
        <dbReference type="EMBL" id="GFS30268.1"/>
    </source>
</evidence>
<name>A0A7J0D9B8_9ERIC</name>
<dbReference type="AlphaFoldDB" id="A0A7J0D9B8"/>
<gene>
    <name evidence="3" type="ORF">Acr_00g0011100</name>
</gene>
<dbReference type="InterPro" id="IPR004883">
    <property type="entry name" value="LOB"/>
</dbReference>
<accession>A0A7J0D9B8</accession>
<dbReference type="EMBL" id="BJWL01000108">
    <property type="protein sequence ID" value="GFS30268.1"/>
    <property type="molecule type" value="Genomic_DNA"/>
</dbReference>
<organism evidence="3 4">
    <name type="scientific">Actinidia rufa</name>
    <dbReference type="NCBI Taxonomy" id="165716"/>
    <lineage>
        <taxon>Eukaryota</taxon>
        <taxon>Viridiplantae</taxon>
        <taxon>Streptophyta</taxon>
        <taxon>Embryophyta</taxon>
        <taxon>Tracheophyta</taxon>
        <taxon>Spermatophyta</taxon>
        <taxon>Magnoliopsida</taxon>
        <taxon>eudicotyledons</taxon>
        <taxon>Gunneridae</taxon>
        <taxon>Pentapetalae</taxon>
        <taxon>asterids</taxon>
        <taxon>Ericales</taxon>
        <taxon>Actinidiaceae</taxon>
        <taxon>Actinidia</taxon>
    </lineage>
</organism>
<evidence type="ECO:0000313" key="4">
    <source>
        <dbReference type="Proteomes" id="UP000585474"/>
    </source>
</evidence>
<evidence type="ECO:0000259" key="2">
    <source>
        <dbReference type="PROSITE" id="PS50891"/>
    </source>
</evidence>